<dbReference type="RefSeq" id="WP_132280457.1">
    <property type="nucleotide sequence ID" value="NZ_JAOBST010000057.1"/>
</dbReference>
<name>A0A4R4FCL1_9FIRM</name>
<dbReference type="EMBL" id="SMMX01000020">
    <property type="protein sequence ID" value="TDA20459.1"/>
    <property type="molecule type" value="Genomic_DNA"/>
</dbReference>
<proteinExistence type="predicted"/>
<gene>
    <name evidence="1" type="ORF">E1963_16700</name>
</gene>
<sequence>MTQVPDHREITKEPELDIATADEILQNVFREAGWKESSLYDALDRLEKRKGTGGKVSGGSANQI</sequence>
<keyword evidence="2" id="KW-1185">Reference proteome</keyword>
<dbReference type="Proteomes" id="UP000295710">
    <property type="component" value="Unassembled WGS sequence"/>
</dbReference>
<evidence type="ECO:0000313" key="1">
    <source>
        <dbReference type="EMBL" id="TDA20459.1"/>
    </source>
</evidence>
<evidence type="ECO:0000313" key="2">
    <source>
        <dbReference type="Proteomes" id="UP000295710"/>
    </source>
</evidence>
<comment type="caution">
    <text evidence="1">The sequence shown here is derived from an EMBL/GenBank/DDBJ whole genome shotgun (WGS) entry which is preliminary data.</text>
</comment>
<accession>A0A4R4FCL1</accession>
<dbReference type="AlphaFoldDB" id="A0A4R4FCL1"/>
<organism evidence="1 2">
    <name type="scientific">Extibacter muris</name>
    <dbReference type="NCBI Taxonomy" id="1796622"/>
    <lineage>
        <taxon>Bacteria</taxon>
        <taxon>Bacillati</taxon>
        <taxon>Bacillota</taxon>
        <taxon>Clostridia</taxon>
        <taxon>Lachnospirales</taxon>
        <taxon>Lachnospiraceae</taxon>
        <taxon>Extibacter</taxon>
    </lineage>
</organism>
<reference evidence="1 2" key="1">
    <citation type="journal article" date="2016" name="Nat. Microbiol.">
        <title>The Mouse Intestinal Bacterial Collection (miBC) provides host-specific insight into cultured diversity and functional potential of the gut microbiota.</title>
        <authorList>
            <person name="Lagkouvardos I."/>
            <person name="Pukall R."/>
            <person name="Abt B."/>
            <person name="Foesel B.U."/>
            <person name="Meier-Kolthoff J.P."/>
            <person name="Kumar N."/>
            <person name="Bresciani A."/>
            <person name="Martinez I."/>
            <person name="Just S."/>
            <person name="Ziegler C."/>
            <person name="Brugiroux S."/>
            <person name="Garzetti D."/>
            <person name="Wenning M."/>
            <person name="Bui T.P."/>
            <person name="Wang J."/>
            <person name="Hugenholtz F."/>
            <person name="Plugge C.M."/>
            <person name="Peterson D.A."/>
            <person name="Hornef M.W."/>
            <person name="Baines J.F."/>
            <person name="Smidt H."/>
            <person name="Walter J."/>
            <person name="Kristiansen K."/>
            <person name="Nielsen H.B."/>
            <person name="Haller D."/>
            <person name="Overmann J."/>
            <person name="Stecher B."/>
            <person name="Clavel T."/>
        </authorList>
    </citation>
    <scope>NUCLEOTIDE SEQUENCE [LARGE SCALE GENOMIC DNA]</scope>
    <source>
        <strain evidence="1 2">DSM 28560</strain>
    </source>
</reference>
<protein>
    <submittedName>
        <fullName evidence="1">Uncharacterized protein</fullName>
    </submittedName>
</protein>